<proteinExistence type="inferred from homology"/>
<comment type="similarity">
    <text evidence="2 5">Belongs to the acyl-CoA dehydrogenase family.</text>
</comment>
<reference evidence="9 10" key="1">
    <citation type="submission" date="2020-10" db="EMBL/GenBank/DDBJ databases">
        <title>Aquamicrobium zhengzhouensis sp. nov., a exopolysaccharide producing bacterium isolated from farmland soil.</title>
        <authorList>
            <person name="Wang X."/>
        </authorList>
    </citation>
    <scope>NUCLEOTIDE SEQUENCE [LARGE SCALE GENOMIC DNA]</scope>
    <source>
        <strain evidence="10">cd-1</strain>
    </source>
</reference>
<dbReference type="Pfam" id="PF00441">
    <property type="entry name" value="Acyl-CoA_dh_1"/>
    <property type="match status" value="1"/>
</dbReference>
<dbReference type="Gene3D" id="1.20.140.10">
    <property type="entry name" value="Butyryl-CoA Dehydrogenase, subunit A, domain 3"/>
    <property type="match status" value="1"/>
</dbReference>
<evidence type="ECO:0000256" key="2">
    <source>
        <dbReference type="ARBA" id="ARBA00009347"/>
    </source>
</evidence>
<evidence type="ECO:0000313" key="10">
    <source>
        <dbReference type="Proteomes" id="UP000601789"/>
    </source>
</evidence>
<dbReference type="Proteomes" id="UP000601789">
    <property type="component" value="Unassembled WGS sequence"/>
</dbReference>
<dbReference type="Pfam" id="PF02771">
    <property type="entry name" value="Acyl-CoA_dh_N"/>
    <property type="match status" value="1"/>
</dbReference>
<evidence type="ECO:0000259" key="6">
    <source>
        <dbReference type="Pfam" id="PF00441"/>
    </source>
</evidence>
<keyword evidence="3 5" id="KW-0285">Flavoprotein</keyword>
<sequence length="518" mass="55756">MTPFEAPIDDILFSLSHVARAEEAEWDRETGEAIITHFSAFAAEVLAPINALGDAQGCRLENGRVIMPDGFREAYQKLSGDGWLGLAAPEEFGGQNVDAVTAAAITEIFAGANHSLQMVSGLVPGAVSTLLHQGSREQQDNWIPRLISGEYLATMCLTEPEAGSDLARIRCAATQDAAGWSIDGEKIFISGGDQDMSENILHLVLARTAPMETGLKGLSLFLVPAHVDGKVNGVTITRIEEKLGLHASPTCQMRFDDARAELVGVEGQGLAAMFILMNHARIDVAMQGVAHASRAHAISSTYAATRVQGRRADRSPAHLIDHADVRRMLDEQRILALGARAMSHVALVESLRGAPVELIDFLTPICKIFGTEAGIRASDLGIQILGGYGYLTEYGLSQCWRDARITAIYEGANGIHALQLATRCLTQKGGAGADAFIALIERLADGGDWAERAIAEWQARRAMIVSSDNPAELAHDFAGQTIGLYLRAVWQRIADVADAHPDGEELRRLASKVKSIRI</sequence>
<dbReference type="Gene3D" id="1.10.540.10">
    <property type="entry name" value="Acyl-CoA dehydrogenase/oxidase, N-terminal domain"/>
    <property type="match status" value="1"/>
</dbReference>
<keyword evidence="5" id="KW-0560">Oxidoreductase</keyword>
<dbReference type="InterPro" id="IPR046373">
    <property type="entry name" value="Acyl-CoA_Oxase/DH_mid-dom_sf"/>
</dbReference>
<comment type="caution">
    <text evidence="9">The sequence shown here is derived from an EMBL/GenBank/DDBJ whole genome shotgun (WGS) entry which is preliminary data.</text>
</comment>
<name>A0ABS0SEM9_9HYPH</name>
<dbReference type="InterPro" id="IPR009075">
    <property type="entry name" value="AcylCo_DH/oxidase_C"/>
</dbReference>
<dbReference type="InterPro" id="IPR009100">
    <property type="entry name" value="AcylCoA_DH/oxidase_NM_dom_sf"/>
</dbReference>
<dbReference type="PANTHER" id="PTHR42803">
    <property type="entry name" value="ACYL-COA DEHYDROGENASE"/>
    <property type="match status" value="1"/>
</dbReference>
<evidence type="ECO:0000256" key="1">
    <source>
        <dbReference type="ARBA" id="ARBA00001974"/>
    </source>
</evidence>
<keyword evidence="4 5" id="KW-0274">FAD</keyword>
<dbReference type="InterPro" id="IPR037069">
    <property type="entry name" value="AcylCoA_DH/ox_N_sf"/>
</dbReference>
<evidence type="ECO:0000313" key="9">
    <source>
        <dbReference type="EMBL" id="MBI1621739.1"/>
    </source>
</evidence>
<comment type="cofactor">
    <cofactor evidence="1 5">
        <name>FAD</name>
        <dbReference type="ChEBI" id="CHEBI:57692"/>
    </cofactor>
</comment>
<dbReference type="SUPFAM" id="SSF56645">
    <property type="entry name" value="Acyl-CoA dehydrogenase NM domain-like"/>
    <property type="match status" value="1"/>
</dbReference>
<dbReference type="InterPro" id="IPR052166">
    <property type="entry name" value="Diverse_Acyl-CoA_DH"/>
</dbReference>
<keyword evidence="10" id="KW-1185">Reference proteome</keyword>
<feature type="domain" description="Acyl-CoA dehydrogenase/oxidase C-terminal" evidence="6">
    <location>
        <begin position="267"/>
        <end position="423"/>
    </location>
</feature>
<protein>
    <submittedName>
        <fullName evidence="9">Acyl-CoA dehydrogenase family protein</fullName>
    </submittedName>
</protein>
<gene>
    <name evidence="9" type="ORF">IOD40_13845</name>
</gene>
<accession>A0ABS0SEM9</accession>
<evidence type="ECO:0000256" key="4">
    <source>
        <dbReference type="ARBA" id="ARBA00022827"/>
    </source>
</evidence>
<evidence type="ECO:0000259" key="7">
    <source>
        <dbReference type="Pfam" id="PF02770"/>
    </source>
</evidence>
<dbReference type="RefSeq" id="WP_198477209.1">
    <property type="nucleotide sequence ID" value="NZ_JADGMQ010000010.1"/>
</dbReference>
<dbReference type="InterPro" id="IPR013786">
    <property type="entry name" value="AcylCoA_DH/ox_N"/>
</dbReference>
<evidence type="ECO:0000259" key="8">
    <source>
        <dbReference type="Pfam" id="PF02771"/>
    </source>
</evidence>
<evidence type="ECO:0000256" key="5">
    <source>
        <dbReference type="RuleBase" id="RU362125"/>
    </source>
</evidence>
<feature type="domain" description="Acyl-CoA dehydrogenase/oxidase N-terminal" evidence="8">
    <location>
        <begin position="31"/>
        <end position="150"/>
    </location>
</feature>
<evidence type="ECO:0000256" key="3">
    <source>
        <dbReference type="ARBA" id="ARBA00022630"/>
    </source>
</evidence>
<dbReference type="Pfam" id="PF02770">
    <property type="entry name" value="Acyl-CoA_dh_M"/>
    <property type="match status" value="1"/>
</dbReference>
<organism evidence="9 10">
    <name type="scientific">Aquamicrobium zhengzhouense</name>
    <dbReference type="NCBI Taxonomy" id="2781738"/>
    <lineage>
        <taxon>Bacteria</taxon>
        <taxon>Pseudomonadati</taxon>
        <taxon>Pseudomonadota</taxon>
        <taxon>Alphaproteobacteria</taxon>
        <taxon>Hyphomicrobiales</taxon>
        <taxon>Phyllobacteriaceae</taxon>
        <taxon>Aquamicrobium</taxon>
    </lineage>
</organism>
<dbReference type="InterPro" id="IPR006091">
    <property type="entry name" value="Acyl-CoA_Oxase/DH_mid-dom"/>
</dbReference>
<feature type="domain" description="Acyl-CoA oxidase/dehydrogenase middle" evidence="7">
    <location>
        <begin position="155"/>
        <end position="257"/>
    </location>
</feature>
<dbReference type="SUPFAM" id="SSF47203">
    <property type="entry name" value="Acyl-CoA dehydrogenase C-terminal domain-like"/>
    <property type="match status" value="1"/>
</dbReference>
<dbReference type="EMBL" id="JADGMQ010000010">
    <property type="protein sequence ID" value="MBI1621739.1"/>
    <property type="molecule type" value="Genomic_DNA"/>
</dbReference>
<dbReference type="InterPro" id="IPR036250">
    <property type="entry name" value="AcylCo_DH-like_C"/>
</dbReference>
<dbReference type="Gene3D" id="2.40.110.10">
    <property type="entry name" value="Butyryl-CoA Dehydrogenase, subunit A, domain 2"/>
    <property type="match status" value="1"/>
</dbReference>
<dbReference type="PANTHER" id="PTHR42803:SF1">
    <property type="entry name" value="BROAD-SPECIFICITY LINEAR ACYL-COA DEHYDROGENASE FADE5"/>
    <property type="match status" value="1"/>
</dbReference>